<evidence type="ECO:0000313" key="2">
    <source>
        <dbReference type="Proteomes" id="UP001497680"/>
    </source>
</evidence>
<gene>
    <name evidence="1" type="ORF">F4821DRAFT_199896</name>
</gene>
<comment type="caution">
    <text evidence="1">The sequence shown here is derived from an EMBL/GenBank/DDBJ whole genome shotgun (WGS) entry which is preliminary data.</text>
</comment>
<organism evidence="1 2">
    <name type="scientific">Hypoxylon rubiginosum</name>
    <dbReference type="NCBI Taxonomy" id="110542"/>
    <lineage>
        <taxon>Eukaryota</taxon>
        <taxon>Fungi</taxon>
        <taxon>Dikarya</taxon>
        <taxon>Ascomycota</taxon>
        <taxon>Pezizomycotina</taxon>
        <taxon>Sordariomycetes</taxon>
        <taxon>Xylariomycetidae</taxon>
        <taxon>Xylariales</taxon>
        <taxon>Hypoxylaceae</taxon>
        <taxon>Hypoxylon</taxon>
    </lineage>
</organism>
<dbReference type="Proteomes" id="UP001497680">
    <property type="component" value="Unassembled WGS sequence"/>
</dbReference>
<reference evidence="1 2" key="1">
    <citation type="journal article" date="2022" name="New Phytol.">
        <title>Ecological generalism drives hyperdiversity of secondary metabolite gene clusters in xylarialean endophytes.</title>
        <authorList>
            <person name="Franco M.E.E."/>
            <person name="Wisecaver J.H."/>
            <person name="Arnold A.E."/>
            <person name="Ju Y.M."/>
            <person name="Slot J.C."/>
            <person name="Ahrendt S."/>
            <person name="Moore L.P."/>
            <person name="Eastman K.E."/>
            <person name="Scott K."/>
            <person name="Konkel Z."/>
            <person name="Mondo S.J."/>
            <person name="Kuo A."/>
            <person name="Hayes R.D."/>
            <person name="Haridas S."/>
            <person name="Andreopoulos B."/>
            <person name="Riley R."/>
            <person name="LaButti K."/>
            <person name="Pangilinan J."/>
            <person name="Lipzen A."/>
            <person name="Amirebrahimi M."/>
            <person name="Yan J."/>
            <person name="Adam C."/>
            <person name="Keymanesh K."/>
            <person name="Ng V."/>
            <person name="Louie K."/>
            <person name="Northen T."/>
            <person name="Drula E."/>
            <person name="Henrissat B."/>
            <person name="Hsieh H.M."/>
            <person name="Youens-Clark K."/>
            <person name="Lutzoni F."/>
            <person name="Miadlikowska J."/>
            <person name="Eastwood D.C."/>
            <person name="Hamelin R.C."/>
            <person name="Grigoriev I.V."/>
            <person name="U'Ren J.M."/>
        </authorList>
    </citation>
    <scope>NUCLEOTIDE SEQUENCE [LARGE SCALE GENOMIC DNA]</scope>
    <source>
        <strain evidence="1 2">ER1909</strain>
    </source>
</reference>
<sequence>MSLPQGSPRLPSPPPPAEIQIGPKSPGLGSTSRQAQQMEHSMAEANAKRRIHPGTKSEEMAAGPPLVPLGELDSAFQLQEHLAALHYHLTKSNTTPITRTTAIDLATPPPGIDRTLWLYELCRFLIAQCNSLIVGFLFDTPPCSATTCPEMRASEWQFLCAVHDQPKSCCAIDYCCHTLDWAANVVTNPKLFPSRFVVLSEGHDKSAVLKNLVNVFRRLHRIFAHAWFQHRGVFWSVEAQTGLYAFFKTACDMYDLLPAENYKLPPEAEGLEPVPSEKEDKKPVVTAIAKPPSQQQQHEGAEYDDDRHSLQARRSNTARHSSRPSTGSAVTTVIEEREDEQDVTNRLKGMHISAPETVEEESEIEVPVIVEGELMDNPSSQASQTSQIVEYAEQQEESPPHSVTVDVQEDVSDKPETVTENAEGQREGSKEVPLLGHEQATESKAEEPAPSAEEQPEATADSTAPQADADPTKEPAEKSSAAEATEEKPAEASAEAEEEAESSSTNAPSSSTD</sequence>
<proteinExistence type="predicted"/>
<keyword evidence="2" id="KW-1185">Reference proteome</keyword>
<accession>A0ACC0DFV3</accession>
<name>A0ACC0DFV3_9PEZI</name>
<protein>
    <submittedName>
        <fullName evidence="1">Mob1/phocein</fullName>
    </submittedName>
</protein>
<dbReference type="EMBL" id="MU394287">
    <property type="protein sequence ID" value="KAI6091330.1"/>
    <property type="molecule type" value="Genomic_DNA"/>
</dbReference>
<evidence type="ECO:0000313" key="1">
    <source>
        <dbReference type="EMBL" id="KAI6091330.1"/>
    </source>
</evidence>